<accession>A0A1X0NSD2</accession>
<dbReference type="InterPro" id="IPR035979">
    <property type="entry name" value="RBD_domain_sf"/>
</dbReference>
<protein>
    <submittedName>
        <fullName evidence="4">Putative RNA-binding protein</fullName>
    </submittedName>
</protein>
<sequence length="161" mass="17701">MQRGVRRYIHGQSGAYTPSYHELLGKSPWIVVRHLDHSSADGDNAVTLSEGDVATVFSQFGEVVDVRFVRHRRTGRFLGTAFVKFEDYRSGILAADEMNSHHETGKEVRLTAAAKRGIEVERCDAAEVVGLPEGVESYAAWLERIKSGGKLAGVSVGELQE</sequence>
<reference evidence="4 5" key="1">
    <citation type="submission" date="2017-03" db="EMBL/GenBank/DDBJ databases">
        <title>An alternative strategy for trypanosome survival in the mammalian bloodstream revealed through genome and transcriptome analysis of the ubiquitous bovine parasite Trypanosoma (Megatrypanum) theileri.</title>
        <authorList>
            <person name="Kelly S."/>
            <person name="Ivens A."/>
            <person name="Mott A."/>
            <person name="O'Neill E."/>
            <person name="Emms D."/>
            <person name="Macleod O."/>
            <person name="Voorheis P."/>
            <person name="Matthews J."/>
            <person name="Matthews K."/>
            <person name="Carrington M."/>
        </authorList>
    </citation>
    <scope>NUCLEOTIDE SEQUENCE [LARGE SCALE GENOMIC DNA]</scope>
    <source>
        <strain evidence="4">Edinburgh</strain>
    </source>
</reference>
<dbReference type="PANTHER" id="PTHR45880">
    <property type="entry name" value="RNA-BINDING MOTIF PROTEIN, X-LINKED 2"/>
    <property type="match status" value="1"/>
</dbReference>
<evidence type="ECO:0000259" key="3">
    <source>
        <dbReference type="PROSITE" id="PS50102"/>
    </source>
</evidence>
<feature type="domain" description="RRM" evidence="3">
    <location>
        <begin position="28"/>
        <end position="115"/>
    </location>
</feature>
<dbReference type="GO" id="GO:0000398">
    <property type="term" value="P:mRNA splicing, via spliceosome"/>
    <property type="evidence" value="ECO:0007669"/>
    <property type="project" value="TreeGrafter"/>
</dbReference>
<gene>
    <name evidence="4" type="ORF">TM35_000212180</name>
</gene>
<dbReference type="EMBL" id="NBCO01000021">
    <property type="protein sequence ID" value="ORC87612.1"/>
    <property type="molecule type" value="Genomic_DNA"/>
</dbReference>
<evidence type="ECO:0000313" key="5">
    <source>
        <dbReference type="Proteomes" id="UP000192257"/>
    </source>
</evidence>
<evidence type="ECO:0000256" key="2">
    <source>
        <dbReference type="PROSITE-ProRule" id="PRU00176"/>
    </source>
</evidence>
<dbReference type="Proteomes" id="UP000192257">
    <property type="component" value="Unassembled WGS sequence"/>
</dbReference>
<dbReference type="OrthoDB" id="2573941at2759"/>
<dbReference type="GeneID" id="39986848"/>
<evidence type="ECO:0000256" key="1">
    <source>
        <dbReference type="ARBA" id="ARBA00022884"/>
    </source>
</evidence>
<comment type="caution">
    <text evidence="4">The sequence shown here is derived from an EMBL/GenBank/DDBJ whole genome shotgun (WGS) entry which is preliminary data.</text>
</comment>
<dbReference type="VEuPathDB" id="TriTrypDB:TM35_000212180"/>
<dbReference type="PANTHER" id="PTHR45880:SF1">
    <property type="entry name" value="RNA-BINDING MOTIF PROTEIN, X-LINKED 2"/>
    <property type="match status" value="1"/>
</dbReference>
<dbReference type="SMART" id="SM00360">
    <property type="entry name" value="RRM"/>
    <property type="match status" value="1"/>
</dbReference>
<dbReference type="Gene3D" id="3.30.70.330">
    <property type="match status" value="1"/>
</dbReference>
<dbReference type="PROSITE" id="PS50102">
    <property type="entry name" value="RRM"/>
    <property type="match status" value="1"/>
</dbReference>
<dbReference type="AlphaFoldDB" id="A0A1X0NSD2"/>
<dbReference type="STRING" id="67003.A0A1X0NSD2"/>
<proteinExistence type="predicted"/>
<dbReference type="InterPro" id="IPR000504">
    <property type="entry name" value="RRM_dom"/>
</dbReference>
<dbReference type="GO" id="GO:0071013">
    <property type="term" value="C:catalytic step 2 spliceosome"/>
    <property type="evidence" value="ECO:0007669"/>
    <property type="project" value="TreeGrafter"/>
</dbReference>
<dbReference type="InterPro" id="IPR051847">
    <property type="entry name" value="RNA_proc/Spliceosome_comp"/>
</dbReference>
<dbReference type="RefSeq" id="XP_028881678.1">
    <property type="nucleotide sequence ID" value="XM_029027068.1"/>
</dbReference>
<evidence type="ECO:0000313" key="4">
    <source>
        <dbReference type="EMBL" id="ORC87612.1"/>
    </source>
</evidence>
<dbReference type="SUPFAM" id="SSF54928">
    <property type="entry name" value="RNA-binding domain, RBD"/>
    <property type="match status" value="1"/>
</dbReference>
<dbReference type="InterPro" id="IPR012677">
    <property type="entry name" value="Nucleotide-bd_a/b_plait_sf"/>
</dbReference>
<keyword evidence="5" id="KW-1185">Reference proteome</keyword>
<organism evidence="4 5">
    <name type="scientific">Trypanosoma theileri</name>
    <dbReference type="NCBI Taxonomy" id="67003"/>
    <lineage>
        <taxon>Eukaryota</taxon>
        <taxon>Discoba</taxon>
        <taxon>Euglenozoa</taxon>
        <taxon>Kinetoplastea</taxon>
        <taxon>Metakinetoplastina</taxon>
        <taxon>Trypanosomatida</taxon>
        <taxon>Trypanosomatidae</taxon>
        <taxon>Trypanosoma</taxon>
    </lineage>
</organism>
<dbReference type="GO" id="GO:0003723">
    <property type="term" value="F:RNA binding"/>
    <property type="evidence" value="ECO:0007669"/>
    <property type="project" value="UniProtKB-UniRule"/>
</dbReference>
<dbReference type="Pfam" id="PF00076">
    <property type="entry name" value="RRM_1"/>
    <property type="match status" value="1"/>
</dbReference>
<keyword evidence="1 2" id="KW-0694">RNA-binding</keyword>
<dbReference type="GO" id="GO:0071011">
    <property type="term" value="C:precatalytic spliceosome"/>
    <property type="evidence" value="ECO:0007669"/>
    <property type="project" value="TreeGrafter"/>
</dbReference>
<dbReference type="GO" id="GO:0005686">
    <property type="term" value="C:U2 snRNP"/>
    <property type="evidence" value="ECO:0007669"/>
    <property type="project" value="TreeGrafter"/>
</dbReference>
<name>A0A1X0NSD2_9TRYP</name>